<evidence type="ECO:0000313" key="5">
    <source>
        <dbReference type="EMBL" id="CAE7412892.1"/>
    </source>
</evidence>
<dbReference type="OrthoDB" id="194358at2759"/>
<evidence type="ECO:0000256" key="4">
    <source>
        <dbReference type="SAM" id="MobiDB-lite"/>
    </source>
</evidence>
<dbReference type="InterPro" id="IPR002110">
    <property type="entry name" value="Ankyrin_rpt"/>
</dbReference>
<comment type="caution">
    <text evidence="5">The sequence shown here is derived from an EMBL/GenBank/DDBJ whole genome shotgun (WGS) entry which is preliminary data.</text>
</comment>
<feature type="repeat" description="ANK" evidence="3">
    <location>
        <begin position="62"/>
        <end position="94"/>
    </location>
</feature>
<evidence type="ECO:0000256" key="2">
    <source>
        <dbReference type="ARBA" id="ARBA00023043"/>
    </source>
</evidence>
<dbReference type="PANTHER" id="PTHR24171">
    <property type="entry name" value="ANKYRIN REPEAT DOMAIN-CONTAINING PROTEIN 39-RELATED"/>
    <property type="match status" value="1"/>
</dbReference>
<evidence type="ECO:0000313" key="6">
    <source>
        <dbReference type="Proteomes" id="UP000604046"/>
    </source>
</evidence>
<keyword evidence="1" id="KW-0677">Repeat</keyword>
<evidence type="ECO:0000256" key="3">
    <source>
        <dbReference type="PROSITE-ProRule" id="PRU00023"/>
    </source>
</evidence>
<protein>
    <submittedName>
        <fullName evidence="5">Notch4 protein</fullName>
    </submittedName>
</protein>
<dbReference type="SMART" id="SM00248">
    <property type="entry name" value="ANK"/>
    <property type="match status" value="3"/>
</dbReference>
<dbReference type="InterPro" id="IPR036770">
    <property type="entry name" value="Ankyrin_rpt-contain_sf"/>
</dbReference>
<dbReference type="AlphaFoldDB" id="A0A812R0Y8"/>
<dbReference type="Gene3D" id="1.25.40.20">
    <property type="entry name" value="Ankyrin repeat-containing domain"/>
    <property type="match status" value="1"/>
</dbReference>
<feature type="compositionally biased region" description="Acidic residues" evidence="4">
    <location>
        <begin position="24"/>
        <end position="35"/>
    </location>
</feature>
<name>A0A812R0Y8_9DINO</name>
<dbReference type="PROSITE" id="PS50297">
    <property type="entry name" value="ANK_REP_REGION"/>
    <property type="match status" value="2"/>
</dbReference>
<dbReference type="PROSITE" id="PS50088">
    <property type="entry name" value="ANK_REPEAT"/>
    <property type="match status" value="2"/>
</dbReference>
<dbReference type="Proteomes" id="UP000604046">
    <property type="component" value="Unassembled WGS sequence"/>
</dbReference>
<evidence type="ECO:0000256" key="1">
    <source>
        <dbReference type="ARBA" id="ARBA00022737"/>
    </source>
</evidence>
<keyword evidence="2 3" id="KW-0040">ANK repeat</keyword>
<feature type="repeat" description="ANK" evidence="3">
    <location>
        <begin position="95"/>
        <end position="127"/>
    </location>
</feature>
<organism evidence="5 6">
    <name type="scientific">Symbiodinium natans</name>
    <dbReference type="NCBI Taxonomy" id="878477"/>
    <lineage>
        <taxon>Eukaryota</taxon>
        <taxon>Sar</taxon>
        <taxon>Alveolata</taxon>
        <taxon>Dinophyceae</taxon>
        <taxon>Suessiales</taxon>
        <taxon>Symbiodiniaceae</taxon>
        <taxon>Symbiodinium</taxon>
    </lineage>
</organism>
<dbReference type="Pfam" id="PF12796">
    <property type="entry name" value="Ank_2"/>
    <property type="match status" value="1"/>
</dbReference>
<keyword evidence="6" id="KW-1185">Reference proteome</keyword>
<accession>A0A812R0Y8</accession>
<feature type="region of interest" description="Disordered" evidence="4">
    <location>
        <begin position="15"/>
        <end position="40"/>
    </location>
</feature>
<proteinExistence type="predicted"/>
<reference evidence="5" key="1">
    <citation type="submission" date="2021-02" db="EMBL/GenBank/DDBJ databases">
        <authorList>
            <person name="Dougan E. K."/>
            <person name="Rhodes N."/>
            <person name="Thang M."/>
            <person name="Chan C."/>
        </authorList>
    </citation>
    <scope>NUCLEOTIDE SEQUENCE</scope>
</reference>
<dbReference type="SUPFAM" id="SSF48403">
    <property type="entry name" value="Ankyrin repeat"/>
    <property type="match status" value="1"/>
</dbReference>
<sequence>MSLRGSTKKLSGMRFHDMSVSALEENEEAEAEAETEERKETEAEILMDAAGGASQFSMPDQKGRLPVHVGAVSKRLDTMTLLLELRANVDAADKDGNTPLILAARLDDRWMVEVILKFGADTGIRNSDNETCYSYATAHVKELILHWVQQQKYTPNVVFPLPPCPLQQLYRVRVEAIPMLMHLPELEEQVLQFFAKLSYEKPMRIIVPSEPIHGWPKGFCYADYSEKQHALDICKASKVDGIFMMRRRLNFINQGVHYQYKDPTAEEAAKEEPNEP</sequence>
<gene>
    <name evidence="5" type="primary">Notch4</name>
    <name evidence="5" type="ORF">SNAT2548_LOCUS22456</name>
</gene>
<dbReference type="EMBL" id="CAJNDS010002290">
    <property type="protein sequence ID" value="CAE7412892.1"/>
    <property type="molecule type" value="Genomic_DNA"/>
</dbReference>